<comment type="caution">
    <text evidence="8">The sequence shown here is derived from an EMBL/GenBank/DDBJ whole genome shotgun (WGS) entry which is preliminary data.</text>
</comment>
<dbReference type="GO" id="GO:0009379">
    <property type="term" value="C:Holliday junction helicase complex"/>
    <property type="evidence" value="ECO:0007669"/>
    <property type="project" value="InterPro"/>
</dbReference>
<comment type="caution">
    <text evidence="6">Lacks conserved residue(s) required for the propagation of feature annotation.</text>
</comment>
<dbReference type="Pfam" id="PF14520">
    <property type="entry name" value="HHH_5"/>
    <property type="match status" value="1"/>
</dbReference>
<dbReference type="InterPro" id="IPR003583">
    <property type="entry name" value="Hlx-hairpin-Hlx_DNA-bd_motif"/>
</dbReference>
<dbReference type="Pfam" id="PF01330">
    <property type="entry name" value="RuvA_N"/>
    <property type="match status" value="1"/>
</dbReference>
<comment type="subunit">
    <text evidence="6">Homotetramer. Forms an RuvA(8)-RuvB(12)-Holliday junction (HJ) complex. HJ DNA is sandwiched between 2 RuvA tetramers; dsDNA enters through RuvA and exits via RuvB. An RuvB hexamer assembles on each DNA strand where it exits the tetramer. Each RuvB hexamer is contacted by two RuvA subunits (via domain III) on 2 adjacent RuvB subunits; this complex drives branch migration. In the full resolvosome a probable DNA-RuvA(4)-RuvB(12)-RuvC(2) complex forms which resolves the HJ.</text>
</comment>
<feature type="region of interest" description="Domain I" evidence="6">
    <location>
        <begin position="1"/>
        <end position="64"/>
    </location>
</feature>
<dbReference type="InterPro" id="IPR011114">
    <property type="entry name" value="RuvA_C"/>
</dbReference>
<dbReference type="InterPro" id="IPR000085">
    <property type="entry name" value="RuvA"/>
</dbReference>
<gene>
    <name evidence="6 8" type="primary">ruvA</name>
    <name evidence="8" type="ORF">H9804_07285</name>
</gene>
<dbReference type="GO" id="GO:0006281">
    <property type="term" value="P:DNA repair"/>
    <property type="evidence" value="ECO:0007669"/>
    <property type="project" value="UniProtKB-UniRule"/>
</dbReference>
<evidence type="ECO:0000256" key="2">
    <source>
        <dbReference type="ARBA" id="ARBA00022763"/>
    </source>
</evidence>
<evidence type="ECO:0000256" key="5">
    <source>
        <dbReference type="ARBA" id="ARBA00023204"/>
    </source>
</evidence>
<dbReference type="GO" id="GO:0016787">
    <property type="term" value="F:hydrolase activity"/>
    <property type="evidence" value="ECO:0007669"/>
    <property type="project" value="UniProtKB-KW"/>
</dbReference>
<dbReference type="InterPro" id="IPR012340">
    <property type="entry name" value="NA-bd_OB-fold"/>
</dbReference>
<dbReference type="AlphaFoldDB" id="A0A9D2GUQ5"/>
<dbReference type="InterPro" id="IPR010994">
    <property type="entry name" value="RuvA_2-like"/>
</dbReference>
<dbReference type="GO" id="GO:0000400">
    <property type="term" value="F:four-way junction DNA binding"/>
    <property type="evidence" value="ECO:0007669"/>
    <property type="project" value="UniProtKB-UniRule"/>
</dbReference>
<reference evidence="8" key="2">
    <citation type="submission" date="2021-04" db="EMBL/GenBank/DDBJ databases">
        <authorList>
            <person name="Gilroy R."/>
        </authorList>
    </citation>
    <scope>NUCLEOTIDE SEQUENCE</scope>
    <source>
        <strain evidence="8">ChiW4-1371</strain>
    </source>
</reference>
<evidence type="ECO:0000259" key="7">
    <source>
        <dbReference type="SMART" id="SM00278"/>
    </source>
</evidence>
<dbReference type="GO" id="GO:0006310">
    <property type="term" value="P:DNA recombination"/>
    <property type="evidence" value="ECO:0007669"/>
    <property type="project" value="UniProtKB-UniRule"/>
</dbReference>
<dbReference type="GO" id="GO:0009378">
    <property type="term" value="F:four-way junction helicase activity"/>
    <property type="evidence" value="ECO:0007669"/>
    <property type="project" value="InterPro"/>
</dbReference>
<feature type="domain" description="Helix-hairpin-helix DNA-binding motif class 1" evidence="7">
    <location>
        <begin position="108"/>
        <end position="127"/>
    </location>
</feature>
<dbReference type="Pfam" id="PF07499">
    <property type="entry name" value="RuvA_C"/>
    <property type="match status" value="1"/>
</dbReference>
<sequence>MIYKIKGIILEKDTNMIVIDTGGIAYEAACSLATYSAVGNIGDACELYTYMAVREDGVYLYGFASKEEKRLFLMLTSVSGIGPKVAVKILGGIGCDSLISAISSSDHQMLAAIPGIGKKTAERIVVELKDKFESQQAVFAPNDVREEVALALVNLGYKLPESRKAVEKCSPNDDFETVLKKALQLLSGKK</sequence>
<comment type="subcellular location">
    <subcellularLocation>
        <location evidence="6">Cytoplasm</location>
    </subcellularLocation>
</comment>
<dbReference type="CDD" id="cd14332">
    <property type="entry name" value="UBA_RuvA_C"/>
    <property type="match status" value="1"/>
</dbReference>
<dbReference type="Proteomes" id="UP000824176">
    <property type="component" value="Unassembled WGS sequence"/>
</dbReference>
<feature type="region of interest" description="Domain III" evidence="6">
    <location>
        <begin position="142"/>
        <end position="190"/>
    </location>
</feature>
<dbReference type="GO" id="GO:0005737">
    <property type="term" value="C:cytoplasm"/>
    <property type="evidence" value="ECO:0007669"/>
    <property type="project" value="UniProtKB-SubCell"/>
</dbReference>
<evidence type="ECO:0000256" key="4">
    <source>
        <dbReference type="ARBA" id="ARBA00023172"/>
    </source>
</evidence>
<evidence type="ECO:0000256" key="1">
    <source>
        <dbReference type="ARBA" id="ARBA00022490"/>
    </source>
</evidence>
<comment type="similarity">
    <text evidence="6">Belongs to the RuvA family.</text>
</comment>
<keyword evidence="4 6" id="KW-0233">DNA recombination</keyword>
<dbReference type="InterPro" id="IPR036267">
    <property type="entry name" value="RuvA_C_sf"/>
</dbReference>
<dbReference type="GO" id="GO:0048476">
    <property type="term" value="C:Holliday junction resolvase complex"/>
    <property type="evidence" value="ECO:0007669"/>
    <property type="project" value="UniProtKB-UniRule"/>
</dbReference>
<keyword evidence="8" id="KW-0378">Hydrolase</keyword>
<protein>
    <recommendedName>
        <fullName evidence="6">Holliday junction branch migration complex subunit RuvA</fullName>
    </recommendedName>
</protein>
<evidence type="ECO:0000256" key="6">
    <source>
        <dbReference type="HAMAP-Rule" id="MF_00031"/>
    </source>
</evidence>
<dbReference type="SMART" id="SM00278">
    <property type="entry name" value="HhH1"/>
    <property type="match status" value="2"/>
</dbReference>
<name>A0A9D2GUQ5_9BACT</name>
<organism evidence="8 9">
    <name type="scientific">Candidatus Mucispirillum faecigallinarum</name>
    <dbReference type="NCBI Taxonomy" id="2838699"/>
    <lineage>
        <taxon>Bacteria</taxon>
        <taxon>Pseudomonadati</taxon>
        <taxon>Deferribacterota</taxon>
        <taxon>Deferribacteres</taxon>
        <taxon>Deferribacterales</taxon>
        <taxon>Mucispirillaceae</taxon>
        <taxon>Mucispirillum</taxon>
    </lineage>
</organism>
<dbReference type="Gene3D" id="2.40.50.140">
    <property type="entry name" value="Nucleic acid-binding proteins"/>
    <property type="match status" value="1"/>
</dbReference>
<dbReference type="SUPFAM" id="SSF46929">
    <property type="entry name" value="DNA helicase RuvA subunit, C-terminal domain"/>
    <property type="match status" value="1"/>
</dbReference>
<dbReference type="EMBL" id="DXAQ01000114">
    <property type="protein sequence ID" value="HIZ89732.1"/>
    <property type="molecule type" value="Genomic_DNA"/>
</dbReference>
<keyword evidence="1 6" id="KW-0963">Cytoplasm</keyword>
<dbReference type="NCBIfam" id="TIGR00084">
    <property type="entry name" value="ruvA"/>
    <property type="match status" value="1"/>
</dbReference>
<keyword evidence="3 6" id="KW-0238">DNA-binding</keyword>
<keyword evidence="5 6" id="KW-0234">DNA repair</keyword>
<evidence type="ECO:0000256" key="3">
    <source>
        <dbReference type="ARBA" id="ARBA00023125"/>
    </source>
</evidence>
<evidence type="ECO:0000313" key="8">
    <source>
        <dbReference type="EMBL" id="HIZ89732.1"/>
    </source>
</evidence>
<dbReference type="Gene3D" id="1.10.150.20">
    <property type="entry name" value="5' to 3' exonuclease, C-terminal subdomain"/>
    <property type="match status" value="1"/>
</dbReference>
<keyword evidence="2 6" id="KW-0227">DNA damage</keyword>
<comment type="domain">
    <text evidence="6">Has three domains with a flexible linker between the domains II and III and assumes an 'L' shape. Domain III is highly mobile and contacts RuvB.</text>
</comment>
<proteinExistence type="inferred from homology"/>
<dbReference type="InterPro" id="IPR013849">
    <property type="entry name" value="DNA_helicase_Holl-junc_RuvA_I"/>
</dbReference>
<dbReference type="SUPFAM" id="SSF50249">
    <property type="entry name" value="Nucleic acid-binding proteins"/>
    <property type="match status" value="1"/>
</dbReference>
<comment type="function">
    <text evidence="6">The RuvA-RuvB-RuvC complex processes Holliday junction (HJ) DNA during genetic recombination and DNA repair, while the RuvA-RuvB complex plays an important role in the rescue of blocked DNA replication forks via replication fork reversal (RFR). RuvA specifically binds to HJ cruciform DNA, conferring on it an open structure. The RuvB hexamer acts as an ATP-dependent pump, pulling dsDNA into and through the RuvAB complex. HJ branch migration allows RuvC to scan DNA until it finds its consensus sequence, where it cleaves and resolves the cruciform DNA.</text>
</comment>
<dbReference type="SUPFAM" id="SSF47781">
    <property type="entry name" value="RuvA domain 2-like"/>
    <property type="match status" value="1"/>
</dbReference>
<dbReference type="HAMAP" id="MF_00031">
    <property type="entry name" value="DNA_HJ_migration_RuvA"/>
    <property type="match status" value="1"/>
</dbReference>
<accession>A0A9D2GUQ5</accession>
<dbReference type="GO" id="GO:0005524">
    <property type="term" value="F:ATP binding"/>
    <property type="evidence" value="ECO:0007669"/>
    <property type="project" value="InterPro"/>
</dbReference>
<evidence type="ECO:0000313" key="9">
    <source>
        <dbReference type="Proteomes" id="UP000824176"/>
    </source>
</evidence>
<feature type="domain" description="Helix-hairpin-helix DNA-binding motif class 1" evidence="7">
    <location>
        <begin position="73"/>
        <end position="92"/>
    </location>
</feature>
<dbReference type="Gene3D" id="1.10.8.10">
    <property type="entry name" value="DNA helicase RuvA subunit, C-terminal domain"/>
    <property type="match status" value="1"/>
</dbReference>
<reference evidence="8" key="1">
    <citation type="journal article" date="2021" name="PeerJ">
        <title>Extensive microbial diversity within the chicken gut microbiome revealed by metagenomics and culture.</title>
        <authorList>
            <person name="Gilroy R."/>
            <person name="Ravi A."/>
            <person name="Getino M."/>
            <person name="Pursley I."/>
            <person name="Horton D.L."/>
            <person name="Alikhan N.F."/>
            <person name="Baker D."/>
            <person name="Gharbi K."/>
            <person name="Hall N."/>
            <person name="Watson M."/>
            <person name="Adriaenssens E.M."/>
            <person name="Foster-Nyarko E."/>
            <person name="Jarju S."/>
            <person name="Secka A."/>
            <person name="Antonio M."/>
            <person name="Oren A."/>
            <person name="Chaudhuri R.R."/>
            <person name="La Ragione R."/>
            <person name="Hildebrand F."/>
            <person name="Pallen M.J."/>
        </authorList>
    </citation>
    <scope>NUCLEOTIDE SEQUENCE</scope>
    <source>
        <strain evidence="8">ChiW4-1371</strain>
    </source>
</reference>